<organism evidence="13 14">
    <name type="scientific">Candidatus Daviesbacteria bacterium GW2011_GWC2_40_12</name>
    <dbReference type="NCBI Taxonomy" id="1618431"/>
    <lineage>
        <taxon>Bacteria</taxon>
        <taxon>Candidatus Daviesiibacteriota</taxon>
    </lineage>
</organism>
<feature type="domain" description="RecA family profile 1" evidence="12">
    <location>
        <begin position="40"/>
        <end position="221"/>
    </location>
</feature>
<dbReference type="PANTHER" id="PTHR32472:SF10">
    <property type="entry name" value="DNA REPAIR PROTEIN RADA-LIKE PROTEIN"/>
    <property type="match status" value="1"/>
</dbReference>
<dbReference type="SUPFAM" id="SSF54211">
    <property type="entry name" value="Ribosomal protein S5 domain 2-like"/>
    <property type="match status" value="1"/>
</dbReference>
<dbReference type="GO" id="GO:0008270">
    <property type="term" value="F:zinc ion binding"/>
    <property type="evidence" value="ECO:0007669"/>
    <property type="project" value="UniProtKB-KW"/>
</dbReference>
<dbReference type="Gene3D" id="3.30.230.10">
    <property type="match status" value="1"/>
</dbReference>
<evidence type="ECO:0000256" key="7">
    <source>
        <dbReference type="ARBA" id="ARBA00023125"/>
    </source>
</evidence>
<dbReference type="InterPro" id="IPR014721">
    <property type="entry name" value="Ribsml_uS5_D2-typ_fold_subgr"/>
</dbReference>
<dbReference type="InterPro" id="IPR020568">
    <property type="entry name" value="Ribosomal_Su5_D2-typ_SF"/>
</dbReference>
<dbReference type="Pfam" id="PF13481">
    <property type="entry name" value="AAA_25"/>
    <property type="match status" value="1"/>
</dbReference>
<keyword evidence="5 10" id="KW-0067">ATP-binding</keyword>
<keyword evidence="2 10" id="KW-0547">Nucleotide-binding</keyword>
<dbReference type="EMBL" id="LBYB01000015">
    <property type="protein sequence ID" value="KKR41287.1"/>
    <property type="molecule type" value="Genomic_DNA"/>
</dbReference>
<evidence type="ECO:0000256" key="2">
    <source>
        <dbReference type="ARBA" id="ARBA00022741"/>
    </source>
</evidence>
<keyword evidence="4" id="KW-0378">Hydrolase</keyword>
<evidence type="ECO:0000259" key="12">
    <source>
        <dbReference type="PROSITE" id="PS50162"/>
    </source>
</evidence>
<evidence type="ECO:0000256" key="11">
    <source>
        <dbReference type="SAM" id="MobiDB-lite"/>
    </source>
</evidence>
<accession>A0A0G0TTS0</accession>
<dbReference type="AlphaFoldDB" id="A0A0G0TTS0"/>
<keyword evidence="3 10" id="KW-0227">DNA damage</keyword>
<dbReference type="InterPro" id="IPR004504">
    <property type="entry name" value="DNA_repair_RadA"/>
</dbReference>
<evidence type="ECO:0000256" key="5">
    <source>
        <dbReference type="ARBA" id="ARBA00022840"/>
    </source>
</evidence>
<dbReference type="GO" id="GO:0003684">
    <property type="term" value="F:damaged DNA binding"/>
    <property type="evidence" value="ECO:0007669"/>
    <property type="project" value="InterPro"/>
</dbReference>
<dbReference type="GO" id="GO:0000725">
    <property type="term" value="P:recombinational repair"/>
    <property type="evidence" value="ECO:0007669"/>
    <property type="project" value="TreeGrafter"/>
</dbReference>
<evidence type="ECO:0000313" key="13">
    <source>
        <dbReference type="EMBL" id="KKR41287.1"/>
    </source>
</evidence>
<comment type="caution">
    <text evidence="13">The sequence shown here is derived from an EMBL/GenBank/DDBJ whole genome shotgun (WGS) entry which is preliminary data.</text>
</comment>
<dbReference type="GO" id="GO:0005829">
    <property type="term" value="C:cytosol"/>
    <property type="evidence" value="ECO:0007669"/>
    <property type="project" value="TreeGrafter"/>
</dbReference>
<feature type="region of interest" description="Disordered" evidence="11">
    <location>
        <begin position="1"/>
        <end position="20"/>
    </location>
</feature>
<gene>
    <name evidence="13" type="ORF">UT77_C0015G0035</name>
</gene>
<dbReference type="PROSITE" id="PS50162">
    <property type="entry name" value="RECA_2"/>
    <property type="match status" value="1"/>
</dbReference>
<dbReference type="PANTHER" id="PTHR32472">
    <property type="entry name" value="DNA REPAIR PROTEIN RADA"/>
    <property type="match status" value="1"/>
</dbReference>
<protein>
    <recommendedName>
        <fullName evidence="9 10">DNA repair protein RadA</fullName>
    </recommendedName>
</protein>
<proteinExistence type="inferred from homology"/>
<evidence type="ECO:0000256" key="8">
    <source>
        <dbReference type="ARBA" id="ARBA00023204"/>
    </source>
</evidence>
<dbReference type="SUPFAM" id="SSF52540">
    <property type="entry name" value="P-loop containing nucleoside triphosphate hydrolases"/>
    <property type="match status" value="1"/>
</dbReference>
<dbReference type="PRINTS" id="PR01874">
    <property type="entry name" value="DNAREPAIRADA"/>
</dbReference>
<dbReference type="InterPro" id="IPR003593">
    <property type="entry name" value="AAA+_ATPase"/>
</dbReference>
<dbReference type="Gene3D" id="3.40.50.300">
    <property type="entry name" value="P-loop containing nucleotide triphosphate hydrolases"/>
    <property type="match status" value="1"/>
</dbReference>
<feature type="compositionally biased region" description="Basic and acidic residues" evidence="11">
    <location>
        <begin position="1"/>
        <end position="15"/>
    </location>
</feature>
<evidence type="ECO:0000256" key="6">
    <source>
        <dbReference type="ARBA" id="ARBA00023016"/>
    </source>
</evidence>
<comment type="similarity">
    <text evidence="10">Belongs to the RecA family. RadA subfamily.</text>
</comment>
<dbReference type="InterPro" id="IPR027417">
    <property type="entry name" value="P-loop_NTPase"/>
</dbReference>
<evidence type="ECO:0000313" key="14">
    <source>
        <dbReference type="Proteomes" id="UP000034881"/>
    </source>
</evidence>
<evidence type="ECO:0000256" key="1">
    <source>
        <dbReference type="ARBA" id="ARBA00022723"/>
    </source>
</evidence>
<dbReference type="InterPro" id="IPR020588">
    <property type="entry name" value="RecA_ATP-bd"/>
</dbReference>
<dbReference type="SMART" id="SM00382">
    <property type="entry name" value="AAA"/>
    <property type="match status" value="1"/>
</dbReference>
<dbReference type="Proteomes" id="UP000034881">
    <property type="component" value="Unassembled WGS sequence"/>
</dbReference>
<comment type="function">
    <text evidence="10">DNA-dependent ATPase involved in processing of recombination intermediates, plays a role in repairing DNA breaks. Stimulates the branch migration of RecA-mediated strand transfer reactions, allowing the 3' invading strand to extend heteroduplex DNA faster. Binds ssDNA in the presence of ADP but not other nucleotides, has ATPase activity that is stimulated by ssDNA and various branched DNA structures, but inhibited by SSB. Does not have RecA's homology-searching function.</text>
</comment>
<dbReference type="NCBIfam" id="TIGR00416">
    <property type="entry name" value="sms"/>
    <property type="match status" value="1"/>
</dbReference>
<keyword evidence="7 10" id="KW-0238">DNA-binding</keyword>
<keyword evidence="10" id="KW-0863">Zinc-finger</keyword>
<reference evidence="13 14" key="1">
    <citation type="journal article" date="2015" name="Nature">
        <title>rRNA introns, odd ribosomes, and small enigmatic genomes across a large radiation of phyla.</title>
        <authorList>
            <person name="Brown C.T."/>
            <person name="Hug L.A."/>
            <person name="Thomas B.C."/>
            <person name="Sharon I."/>
            <person name="Castelle C.J."/>
            <person name="Singh A."/>
            <person name="Wilkins M.J."/>
            <person name="Williams K.H."/>
            <person name="Banfield J.F."/>
        </authorList>
    </citation>
    <scope>NUCLEOTIDE SEQUENCE [LARGE SCALE GENOMIC DNA]</scope>
</reference>
<keyword evidence="6" id="KW-0346">Stress response</keyword>
<keyword evidence="10" id="KW-0862">Zinc</keyword>
<sequence length="448" mass="48223">MEQIESRVKNLESRRKQSRLSTLATSDSQIVNLSKIQKTDYKRISTSMEEFDRVLGGPARQSPDGSSRMAGGGIVPGSLILVSGDPGIGKSTLLTQLALNINKPLAVSDSLLAAKSEQRKANSSSVLYVAGEESAQQIKIRVDRINPKASFSILSDTDVDNIIEAIGAAKPTLVIVDSIQTLQTQDLESIAGSVGQVRECAHRLQLIAKSLQIPIFLVGHVTKEGNLAGPKTLEHVVDVVLSLEGDPQNQFRILRSTKNRFGPTDEVGVFEMEEGGMIEVKNPSKLFLESASRRMEAPGSAVAATMNGTRPLLVEIQALVTKSFLPMPRRTGSGIDNNRLQLLVAVLQSRMKLPLFDKDIFVNVTGGLRVIEPAADLAICLAIASSLNDAPISSKTVLIGEVGLLGELRPVRFLDKRTSEAKKLGFTKVISSENAKSLSEAVKLVLGK</sequence>
<keyword evidence="1 10" id="KW-0479">Metal-binding</keyword>
<dbReference type="GO" id="GO:0140664">
    <property type="term" value="F:ATP-dependent DNA damage sensor activity"/>
    <property type="evidence" value="ECO:0007669"/>
    <property type="project" value="InterPro"/>
</dbReference>
<keyword evidence="8 10" id="KW-0234">DNA repair</keyword>
<name>A0A0G0TTS0_9BACT</name>
<evidence type="ECO:0000256" key="4">
    <source>
        <dbReference type="ARBA" id="ARBA00022801"/>
    </source>
</evidence>
<dbReference type="GO" id="GO:0016787">
    <property type="term" value="F:hydrolase activity"/>
    <property type="evidence" value="ECO:0007669"/>
    <property type="project" value="UniProtKB-KW"/>
</dbReference>
<evidence type="ECO:0000256" key="10">
    <source>
        <dbReference type="RuleBase" id="RU003555"/>
    </source>
</evidence>
<dbReference type="Pfam" id="PF13541">
    <property type="entry name" value="ChlI"/>
    <property type="match status" value="1"/>
</dbReference>
<dbReference type="GO" id="GO:0005524">
    <property type="term" value="F:ATP binding"/>
    <property type="evidence" value="ECO:0007669"/>
    <property type="project" value="UniProtKB-UniRule"/>
</dbReference>
<evidence type="ECO:0000256" key="9">
    <source>
        <dbReference type="NCBIfam" id="TIGR00416"/>
    </source>
</evidence>
<evidence type="ECO:0000256" key="3">
    <source>
        <dbReference type="ARBA" id="ARBA00022763"/>
    </source>
</evidence>
<dbReference type="PATRIC" id="fig|1618431.3.peg.1267"/>